<feature type="transmembrane region" description="Helical" evidence="8">
    <location>
        <begin position="313"/>
        <end position="336"/>
    </location>
</feature>
<evidence type="ECO:0000256" key="7">
    <source>
        <dbReference type="SAM" id="MobiDB-lite"/>
    </source>
</evidence>
<evidence type="ECO:0000313" key="10">
    <source>
        <dbReference type="Ensembl" id="ENSOTSP00005064585.2"/>
    </source>
</evidence>
<feature type="domain" description="Major facilitator superfamily (MFS) profile" evidence="9">
    <location>
        <begin position="35"/>
        <end position="485"/>
    </location>
</feature>
<dbReference type="GeneTree" id="ENSGT00940000157395"/>
<keyword evidence="6 8" id="KW-0472">Membrane</keyword>
<evidence type="ECO:0000256" key="6">
    <source>
        <dbReference type="ARBA" id="ARBA00023136"/>
    </source>
</evidence>
<dbReference type="Ensembl" id="ENSOTST00005070183.2">
    <property type="protein sequence ID" value="ENSOTSP00005064585.2"/>
    <property type="gene ID" value="ENSOTSG00005029349.2"/>
</dbReference>
<feature type="transmembrane region" description="Helical" evidence="8">
    <location>
        <begin position="367"/>
        <end position="389"/>
    </location>
</feature>
<reference evidence="10" key="1">
    <citation type="submission" date="2025-08" db="UniProtKB">
        <authorList>
            <consortium name="Ensembl"/>
        </authorList>
    </citation>
    <scope>IDENTIFICATION</scope>
</reference>
<reference evidence="10" key="2">
    <citation type="submission" date="2025-09" db="UniProtKB">
        <authorList>
            <consortium name="Ensembl"/>
        </authorList>
    </citation>
    <scope>IDENTIFICATION</scope>
</reference>
<dbReference type="Proteomes" id="UP000694402">
    <property type="component" value="Unassembled WGS sequence"/>
</dbReference>
<keyword evidence="3" id="KW-0813">Transport</keyword>
<feature type="transmembrane region" description="Helical" evidence="8">
    <location>
        <begin position="135"/>
        <end position="150"/>
    </location>
</feature>
<keyword evidence="11" id="KW-1185">Reference proteome</keyword>
<dbReference type="Pfam" id="PF07690">
    <property type="entry name" value="MFS_1"/>
    <property type="match status" value="1"/>
</dbReference>
<evidence type="ECO:0000256" key="1">
    <source>
        <dbReference type="ARBA" id="ARBA00004141"/>
    </source>
</evidence>
<feature type="transmembrane region" description="Helical" evidence="8">
    <location>
        <begin position="463"/>
        <end position="480"/>
    </location>
</feature>
<sequence>MTQSKKKKRANRSLLLAKKIIIKDGGTAQGFGAPSVYHAVIVIFLEFFAWGLLTAPTLVVLHETFPKHTFLMNGLIQGVKVWCLNRCYYFEQHIKLHFNSISIHWVCLIVFQGLLSFLSAPLIGALSDVWGRKSFLLLTVFFTCAPIPLMKISPWWYFAVISVSGVFAVTFSVVFAYVADITQEHERSMAYGLVSATFAASLVTSPAIGAYLGRVYGDGLVVVLASAIAMLDICFILVAVPESLPEKMRPASWGAPISWEQADPFASLRKVGQDSTVLLICITVFLSYLPEAGQYSSFFLYLRQIMGFSPESVAAFIAVLGLLSIVAQTVVLSLLMRSIGNKNTILLGLGFQILQLAWYGFGSEPWMMWAAGALAAMSSITFPAISALVSRTAEPDQQGVGQGMVTGIRGLCNGLGPALYGFIFYIFHVELDAPPDGNGDTPVHTQAHLQLLPQSSIIPGPPFLFGACSVLLALLVALFIPEQPHLGLRPGSWKKHSSPHGHPHSLRPPGEAKEPLLQDSNV</sequence>
<evidence type="ECO:0000313" key="11">
    <source>
        <dbReference type="Proteomes" id="UP000694402"/>
    </source>
</evidence>
<dbReference type="Gene3D" id="1.20.1250.20">
    <property type="entry name" value="MFS general substrate transporter like domains"/>
    <property type="match status" value="1"/>
</dbReference>
<dbReference type="InterPro" id="IPR036259">
    <property type="entry name" value="MFS_trans_sf"/>
</dbReference>
<dbReference type="InterPro" id="IPR020846">
    <property type="entry name" value="MFS_dom"/>
</dbReference>
<evidence type="ECO:0000256" key="5">
    <source>
        <dbReference type="ARBA" id="ARBA00022989"/>
    </source>
</evidence>
<dbReference type="PANTHER" id="PTHR23504">
    <property type="entry name" value="MAJOR FACILITATOR SUPERFAMILY DOMAIN-CONTAINING PROTEIN 10"/>
    <property type="match status" value="1"/>
</dbReference>
<evidence type="ECO:0000256" key="2">
    <source>
        <dbReference type="ARBA" id="ARBA00008335"/>
    </source>
</evidence>
<comment type="similarity">
    <text evidence="2">Belongs to the major facilitator superfamily.</text>
</comment>
<feature type="compositionally biased region" description="Basic residues" evidence="7">
    <location>
        <begin position="492"/>
        <end position="505"/>
    </location>
</feature>
<dbReference type="InterPro" id="IPR005829">
    <property type="entry name" value="Sugar_transporter_CS"/>
</dbReference>
<feature type="transmembrane region" description="Helical" evidence="8">
    <location>
        <begin position="343"/>
        <end position="361"/>
    </location>
</feature>
<keyword evidence="4 8" id="KW-0812">Transmembrane</keyword>
<dbReference type="CDD" id="cd17387">
    <property type="entry name" value="MFS_MFSD14"/>
    <property type="match status" value="1"/>
</dbReference>
<dbReference type="PRINTS" id="PR01035">
    <property type="entry name" value="TCRTETA"/>
</dbReference>
<dbReference type="SUPFAM" id="SSF103473">
    <property type="entry name" value="MFS general substrate transporter"/>
    <property type="match status" value="1"/>
</dbReference>
<feature type="region of interest" description="Disordered" evidence="7">
    <location>
        <begin position="490"/>
        <end position="522"/>
    </location>
</feature>
<dbReference type="PROSITE" id="PS00216">
    <property type="entry name" value="SUGAR_TRANSPORT_1"/>
    <property type="match status" value="1"/>
</dbReference>
<protein>
    <recommendedName>
        <fullName evidence="9">Major facilitator superfamily (MFS) profile domain-containing protein</fullName>
    </recommendedName>
</protein>
<evidence type="ECO:0000256" key="4">
    <source>
        <dbReference type="ARBA" id="ARBA00022692"/>
    </source>
</evidence>
<feature type="transmembrane region" description="Helical" evidence="8">
    <location>
        <begin position="36"/>
        <end position="61"/>
    </location>
</feature>
<feature type="transmembrane region" description="Helical" evidence="8">
    <location>
        <begin position="156"/>
        <end position="178"/>
    </location>
</feature>
<accession>A0A8C8HNG5</accession>
<dbReference type="GO" id="GO:0016020">
    <property type="term" value="C:membrane"/>
    <property type="evidence" value="ECO:0007669"/>
    <property type="project" value="UniProtKB-SubCell"/>
</dbReference>
<proteinExistence type="inferred from homology"/>
<keyword evidence="5 8" id="KW-1133">Transmembrane helix</keyword>
<feature type="transmembrane region" description="Helical" evidence="8">
    <location>
        <begin position="219"/>
        <end position="240"/>
    </location>
</feature>
<feature type="transmembrane region" description="Helical" evidence="8">
    <location>
        <begin position="190"/>
        <end position="213"/>
    </location>
</feature>
<dbReference type="GO" id="GO:0022857">
    <property type="term" value="F:transmembrane transporter activity"/>
    <property type="evidence" value="ECO:0007669"/>
    <property type="project" value="InterPro"/>
</dbReference>
<feature type="transmembrane region" description="Helical" evidence="8">
    <location>
        <begin position="410"/>
        <end position="428"/>
    </location>
</feature>
<comment type="subcellular location">
    <subcellularLocation>
        <location evidence="1">Membrane</location>
        <topology evidence="1">Multi-pass membrane protein</topology>
    </subcellularLocation>
</comment>
<dbReference type="PROSITE" id="PS50850">
    <property type="entry name" value="MFS"/>
    <property type="match status" value="1"/>
</dbReference>
<evidence type="ECO:0000256" key="3">
    <source>
        <dbReference type="ARBA" id="ARBA00022448"/>
    </source>
</evidence>
<feature type="transmembrane region" description="Helical" evidence="8">
    <location>
        <begin position="277"/>
        <end position="301"/>
    </location>
</feature>
<feature type="transmembrane region" description="Helical" evidence="8">
    <location>
        <begin position="103"/>
        <end position="123"/>
    </location>
</feature>
<evidence type="ECO:0000256" key="8">
    <source>
        <dbReference type="SAM" id="Phobius"/>
    </source>
</evidence>
<dbReference type="InterPro" id="IPR001958">
    <property type="entry name" value="Tet-R_TetA/multi-R_MdtG-like"/>
</dbReference>
<dbReference type="InterPro" id="IPR011701">
    <property type="entry name" value="MFS"/>
</dbReference>
<dbReference type="AlphaFoldDB" id="A0A8C8HNG5"/>
<evidence type="ECO:0000259" key="9">
    <source>
        <dbReference type="PROSITE" id="PS50850"/>
    </source>
</evidence>
<organism evidence="10 11">
    <name type="scientific">Oncorhynchus tshawytscha</name>
    <name type="common">Chinook salmon</name>
    <name type="synonym">Salmo tshawytscha</name>
    <dbReference type="NCBI Taxonomy" id="74940"/>
    <lineage>
        <taxon>Eukaryota</taxon>
        <taxon>Metazoa</taxon>
        <taxon>Chordata</taxon>
        <taxon>Craniata</taxon>
        <taxon>Vertebrata</taxon>
        <taxon>Euteleostomi</taxon>
        <taxon>Actinopterygii</taxon>
        <taxon>Neopterygii</taxon>
        <taxon>Teleostei</taxon>
        <taxon>Protacanthopterygii</taxon>
        <taxon>Salmoniformes</taxon>
        <taxon>Salmonidae</taxon>
        <taxon>Salmoninae</taxon>
        <taxon>Oncorhynchus</taxon>
    </lineage>
</organism>
<dbReference type="PANTHER" id="PTHR23504:SF77">
    <property type="entry name" value="HIPPOCAMPUS ABUNDANT TRANSCRIPT 1 PROTEIN"/>
    <property type="match status" value="1"/>
</dbReference>
<gene>
    <name evidence="10" type="primary">LOC112252093</name>
</gene>
<name>A0A8C8HNG5_ONCTS</name>